<dbReference type="InterPro" id="IPR024706">
    <property type="entry name" value="Peroxiredoxin_AhpC-typ"/>
</dbReference>
<dbReference type="GO" id="GO:0005739">
    <property type="term" value="C:mitochondrion"/>
    <property type="evidence" value="ECO:0007669"/>
    <property type="project" value="TreeGrafter"/>
</dbReference>
<keyword evidence="1 2" id="KW-0560">Oxidoreductase</keyword>
<evidence type="ECO:0000256" key="1">
    <source>
        <dbReference type="ARBA" id="ARBA00023002"/>
    </source>
</evidence>
<dbReference type="Proteomes" id="UP000750711">
    <property type="component" value="Unassembled WGS sequence"/>
</dbReference>
<dbReference type="SUPFAM" id="SSF52833">
    <property type="entry name" value="Thioredoxin-like"/>
    <property type="match status" value="1"/>
</dbReference>
<dbReference type="InterPro" id="IPR036249">
    <property type="entry name" value="Thioredoxin-like_sf"/>
</dbReference>
<dbReference type="Pfam" id="PF10417">
    <property type="entry name" value="1-cysPrx_C"/>
    <property type="match status" value="1"/>
</dbReference>
<keyword evidence="2" id="KW-0676">Redox-active center</keyword>
<dbReference type="PIRSF" id="PIRSF000239">
    <property type="entry name" value="AHPC"/>
    <property type="match status" value="1"/>
</dbReference>
<comment type="function">
    <text evidence="2">Thiol-specific peroxidase that catalyzes the reduction of hydrogen peroxide and organic hydroperoxides to water and alcohols, respectively.</text>
</comment>
<gene>
    <name evidence="4" type="ORF">GP486_002462</name>
</gene>
<name>A0A9P8RRP2_9PEZI</name>
<dbReference type="GO" id="GO:0034599">
    <property type="term" value="P:cellular response to oxidative stress"/>
    <property type="evidence" value="ECO:0007669"/>
    <property type="project" value="TreeGrafter"/>
</dbReference>
<keyword evidence="2" id="KW-0049">Antioxidant</keyword>
<organism evidence="4 5">
    <name type="scientific">Trichoglossum hirsutum</name>
    <dbReference type="NCBI Taxonomy" id="265104"/>
    <lineage>
        <taxon>Eukaryota</taxon>
        <taxon>Fungi</taxon>
        <taxon>Dikarya</taxon>
        <taxon>Ascomycota</taxon>
        <taxon>Pezizomycotina</taxon>
        <taxon>Geoglossomycetes</taxon>
        <taxon>Geoglossales</taxon>
        <taxon>Geoglossaceae</taxon>
        <taxon>Trichoglossum</taxon>
    </lineage>
</organism>
<dbReference type="PANTHER" id="PTHR43503:SF4">
    <property type="entry name" value="PEROXIREDOXIN-6"/>
    <property type="match status" value="1"/>
</dbReference>
<comment type="similarity">
    <text evidence="2">Belongs to the peroxiredoxin family.</text>
</comment>
<keyword evidence="5" id="KW-1185">Reference proteome</keyword>
<dbReference type="InterPro" id="IPR019479">
    <property type="entry name" value="Peroxiredoxin_C"/>
</dbReference>
<feature type="domain" description="Thioredoxin" evidence="3">
    <location>
        <begin position="12"/>
        <end position="186"/>
    </location>
</feature>
<dbReference type="AlphaFoldDB" id="A0A9P8RRP2"/>
<keyword evidence="2" id="KW-0575">Peroxidase</keyword>
<dbReference type="Pfam" id="PF00578">
    <property type="entry name" value="AhpC-TSA"/>
    <property type="match status" value="1"/>
</dbReference>
<sequence length="260" mass="28470">MAQSATPATKPIRLGSKCPNFDAETTQGNINFYEQIEEVVEADTAGLDFTPVATTELITFTDLQAEFAKRGVKLFALSTNNTPKQRGGFESHEKWVQDVDEFSGTPLKFPIITDVDGTICRAFNLLEAADAEAVKADDAVGEGLAFKSRTVFIIDDKKQFRLIFNYPAAVGINTAEVLRVVDCLKTAARADVRTPANWVPGGDVVIPPKYSDAEAKKKFPGYTTLKPYLRVYRLPVEQTSVDVIEDIPEAAVQTFLAVEG</sequence>
<proteinExistence type="inferred from homology"/>
<dbReference type="GO" id="GO:0051920">
    <property type="term" value="F:peroxiredoxin activity"/>
    <property type="evidence" value="ECO:0007669"/>
    <property type="project" value="InterPro"/>
</dbReference>
<reference evidence="4" key="1">
    <citation type="submission" date="2021-03" db="EMBL/GenBank/DDBJ databases">
        <title>Comparative genomics and phylogenomic investigation of the class Geoglossomycetes provide insights into ecological specialization and systematics.</title>
        <authorList>
            <person name="Melie T."/>
            <person name="Pirro S."/>
            <person name="Miller A.N."/>
            <person name="Quandt A."/>
        </authorList>
    </citation>
    <scope>NUCLEOTIDE SEQUENCE</scope>
    <source>
        <strain evidence="4">CAQ_001_2017</strain>
    </source>
</reference>
<accession>A0A9P8RRP2</accession>
<dbReference type="InterPro" id="IPR000866">
    <property type="entry name" value="AhpC/TSA"/>
</dbReference>
<evidence type="ECO:0000313" key="4">
    <source>
        <dbReference type="EMBL" id="KAH0562971.1"/>
    </source>
</evidence>
<dbReference type="EMBL" id="JAGHQM010000275">
    <property type="protein sequence ID" value="KAH0562971.1"/>
    <property type="molecule type" value="Genomic_DNA"/>
</dbReference>
<evidence type="ECO:0000256" key="2">
    <source>
        <dbReference type="PIRNR" id="PIRNR000239"/>
    </source>
</evidence>
<dbReference type="GO" id="GO:0005829">
    <property type="term" value="C:cytosol"/>
    <property type="evidence" value="ECO:0007669"/>
    <property type="project" value="TreeGrafter"/>
</dbReference>
<evidence type="ECO:0000313" key="5">
    <source>
        <dbReference type="Proteomes" id="UP000750711"/>
    </source>
</evidence>
<dbReference type="GO" id="GO:0045454">
    <property type="term" value="P:cell redox homeostasis"/>
    <property type="evidence" value="ECO:0007669"/>
    <property type="project" value="TreeGrafter"/>
</dbReference>
<dbReference type="PROSITE" id="PS51352">
    <property type="entry name" value="THIOREDOXIN_2"/>
    <property type="match status" value="1"/>
</dbReference>
<dbReference type="PANTHER" id="PTHR43503">
    <property type="entry name" value="MCG48959-RELATED"/>
    <property type="match status" value="1"/>
</dbReference>
<dbReference type="InterPro" id="IPR013766">
    <property type="entry name" value="Thioredoxin_domain"/>
</dbReference>
<comment type="caution">
    <text evidence="4">The sequence shown here is derived from an EMBL/GenBank/DDBJ whole genome shotgun (WGS) entry which is preliminary data.</text>
</comment>
<protein>
    <recommendedName>
        <fullName evidence="3">Thioredoxin domain-containing protein</fullName>
    </recommendedName>
</protein>
<evidence type="ECO:0000259" key="3">
    <source>
        <dbReference type="PROSITE" id="PS51352"/>
    </source>
</evidence>
<dbReference type="Gene3D" id="3.30.1020.10">
    <property type="entry name" value="Antioxidant, Horf6, Chain A, domain2"/>
    <property type="match status" value="1"/>
</dbReference>
<dbReference type="Gene3D" id="3.40.30.10">
    <property type="entry name" value="Glutaredoxin"/>
    <property type="match status" value="1"/>
</dbReference>